<proteinExistence type="predicted"/>
<keyword evidence="3" id="KW-1185">Reference proteome</keyword>
<name>A0ABQ9G508_9NEOP</name>
<evidence type="ECO:0000313" key="3">
    <source>
        <dbReference type="Proteomes" id="UP001159363"/>
    </source>
</evidence>
<evidence type="ECO:0000313" key="2">
    <source>
        <dbReference type="EMBL" id="KAJ8867545.1"/>
    </source>
</evidence>
<comment type="caution">
    <text evidence="2">The sequence shown here is derived from an EMBL/GenBank/DDBJ whole genome shotgun (WGS) entry which is preliminary data.</text>
</comment>
<feature type="region of interest" description="Disordered" evidence="1">
    <location>
        <begin position="827"/>
        <end position="864"/>
    </location>
</feature>
<gene>
    <name evidence="2" type="ORF">PR048_031347</name>
</gene>
<accession>A0ABQ9G508</accession>
<evidence type="ECO:0000256" key="1">
    <source>
        <dbReference type="SAM" id="MobiDB-lite"/>
    </source>
</evidence>
<feature type="region of interest" description="Disordered" evidence="1">
    <location>
        <begin position="1103"/>
        <end position="1128"/>
    </location>
</feature>
<sequence length="1128" mass="124960">MYLYFECPVPRQSTDDITSLLRIFAFTSRNSSRTMPLVGGFFSGVSRVPGSSFQRYSPHSTLIGSQDLAVKSRPNLFTHNSRSRCSQDQYDAGKCKYKEQLNSDYCSGEYRQFTSTLSSVAGNLCRPQRVQLALLEPSSRIVQNGSMVGGFSRGSPFSPALSLRRAAPSILTSNALIGSQDLAIKSRPNLLISLLTGGEATSANKPNEEQLCLQHGRMIANPVADVGMVSVDQHNCDKWRYMWTDIPDVPARRWRARNVTAPLKSPFPERFLCRLISLEPIASCVYRASPSEIAGCSVTEIGSSDGLQPRTVYTSVKSKVNVTELAATVTERFARSPFTKAIRVQSPSRSLRIFASGNRAGRFRWSAVFFSALLHSHLDHPFGSEDLAQISSLTLHCILFRSQLIGDSNLDRRKSGGNASLDTGKRSVPEIRSRLCRVTAPSLGTRKFREFNDLQARLRSLMYKYADISCTLLGCCSSGRRRLGQRFPGDRLCLSLVAEDNIVLCCPIPCHFPAPPVVEAVGTGSLSISLLRLPKTPSLRRCLYHPPRSPPIIACSDVLRTTPDPWTLLVIAGSRMSKSAVAFPTFPRLLPPPTHLPSLPPYVLILNPTRHAIINLSCDELGPVPYRQRDGNTARQFRNLRVEAMAHLMRVAVSPFSTLRARKQLAGHGDLTARFPPGQTGFKLQSVHSRISARGNRAGRYRWSAGFFSAISSFPLPFHSDAVPFLTSFHPRRLSRPRRPDLSTTRTLHARLGPLRFSGNSPLDARDSVALIDPTLLGLKRGEISSGLMHVGRALKSAHFTVNGLYTGAPRVGNMVTWREVICQSARRDERSGSQSRQQTTAHSTAEPIRRRKEREHKGDTPSRIKYVIATKRKALNRRAVFSSHCVCLREFQRRHCYFIGGKSEGRFNAGVVLYVSEAMSLVGGFPQESPAFFAPAFRPSSMPPLHPRRLSRPLDVKSSLNLSTRSLEHCTLVQYFAHSGDDALDAILVKTCETLEMDPYSSEFLSPGSNRHQQKRGPYHIRTLISEVLRARQPQGRDWHSFRKFETNREWTIVIATVKMYAGVAGGVLFVPVDRGVLLAPAQFRSRLSLTPLHPLPPPSNLLASADPVSTFPAPGATRGHASAKKK</sequence>
<reference evidence="2 3" key="1">
    <citation type="submission" date="2023-02" db="EMBL/GenBank/DDBJ databases">
        <title>LHISI_Scaffold_Assembly.</title>
        <authorList>
            <person name="Stuart O.P."/>
            <person name="Cleave R."/>
            <person name="Magrath M.J.L."/>
            <person name="Mikheyev A.S."/>
        </authorList>
    </citation>
    <scope>NUCLEOTIDE SEQUENCE [LARGE SCALE GENOMIC DNA]</scope>
    <source>
        <strain evidence="2">Daus_M_001</strain>
        <tissue evidence="2">Leg muscle</tissue>
    </source>
</reference>
<dbReference type="Proteomes" id="UP001159363">
    <property type="component" value="Chromosome 14"/>
</dbReference>
<feature type="compositionally biased region" description="Polar residues" evidence="1">
    <location>
        <begin position="833"/>
        <end position="844"/>
    </location>
</feature>
<protein>
    <submittedName>
        <fullName evidence="2">Uncharacterized protein</fullName>
    </submittedName>
</protein>
<dbReference type="EMBL" id="JARBHB010000015">
    <property type="protein sequence ID" value="KAJ8867545.1"/>
    <property type="molecule type" value="Genomic_DNA"/>
</dbReference>
<organism evidence="2 3">
    <name type="scientific">Dryococelus australis</name>
    <dbReference type="NCBI Taxonomy" id="614101"/>
    <lineage>
        <taxon>Eukaryota</taxon>
        <taxon>Metazoa</taxon>
        <taxon>Ecdysozoa</taxon>
        <taxon>Arthropoda</taxon>
        <taxon>Hexapoda</taxon>
        <taxon>Insecta</taxon>
        <taxon>Pterygota</taxon>
        <taxon>Neoptera</taxon>
        <taxon>Polyneoptera</taxon>
        <taxon>Phasmatodea</taxon>
        <taxon>Verophasmatodea</taxon>
        <taxon>Anareolatae</taxon>
        <taxon>Phasmatidae</taxon>
        <taxon>Eurycanthinae</taxon>
        <taxon>Dryococelus</taxon>
    </lineage>
</organism>